<protein>
    <submittedName>
        <fullName evidence="1">Uncharacterized protein</fullName>
    </submittedName>
</protein>
<proteinExistence type="predicted"/>
<reference evidence="1" key="1">
    <citation type="submission" date="2020-06" db="EMBL/GenBank/DDBJ databases">
        <authorList>
            <person name="Li T."/>
            <person name="Hu X."/>
            <person name="Zhang T."/>
            <person name="Song X."/>
            <person name="Zhang H."/>
            <person name="Dai N."/>
            <person name="Sheng W."/>
            <person name="Hou X."/>
            <person name="Wei L."/>
        </authorList>
    </citation>
    <scope>NUCLEOTIDE SEQUENCE</scope>
    <source>
        <strain evidence="1">KEN1</strain>
        <tissue evidence="1">Leaf</tissue>
    </source>
</reference>
<sequence length="177" mass="19498">MDWKDELAVIIKEPIQQGRVSPYKANAPPKFNDPEYDSYQDSDLWDLPSAQLSLLDSPLSSSQVQIEAEDHSLLEFLSGFDLDSAINQVLGQVGFQKATKVKWNVSKVVEEPEFGPGVPVKTVYIVGESEPNAATSEDCCKWRNAKDCADLLLEVKPHNDRVGPLVVVGLLNDSIGN</sequence>
<dbReference type="EMBL" id="JACGWN010000001">
    <property type="protein sequence ID" value="KAL0463559.1"/>
    <property type="molecule type" value="Genomic_DNA"/>
</dbReference>
<reference evidence="1" key="2">
    <citation type="journal article" date="2024" name="Plant">
        <title>Genomic evolution and insights into agronomic trait innovations of Sesamum species.</title>
        <authorList>
            <person name="Miao H."/>
            <person name="Wang L."/>
            <person name="Qu L."/>
            <person name="Liu H."/>
            <person name="Sun Y."/>
            <person name="Le M."/>
            <person name="Wang Q."/>
            <person name="Wei S."/>
            <person name="Zheng Y."/>
            <person name="Lin W."/>
            <person name="Duan Y."/>
            <person name="Cao H."/>
            <person name="Xiong S."/>
            <person name="Wang X."/>
            <person name="Wei L."/>
            <person name="Li C."/>
            <person name="Ma Q."/>
            <person name="Ju M."/>
            <person name="Zhao R."/>
            <person name="Li G."/>
            <person name="Mu C."/>
            <person name="Tian Q."/>
            <person name="Mei H."/>
            <person name="Zhang T."/>
            <person name="Gao T."/>
            <person name="Zhang H."/>
        </authorList>
    </citation>
    <scope>NUCLEOTIDE SEQUENCE</scope>
    <source>
        <strain evidence="1">KEN1</strain>
    </source>
</reference>
<evidence type="ECO:0000313" key="1">
    <source>
        <dbReference type="EMBL" id="KAL0463559.1"/>
    </source>
</evidence>
<name>A0AAW2YD00_9LAMI</name>
<gene>
    <name evidence="1" type="ORF">Slati_0243500</name>
</gene>
<accession>A0AAW2YD00</accession>
<comment type="caution">
    <text evidence="1">The sequence shown here is derived from an EMBL/GenBank/DDBJ whole genome shotgun (WGS) entry which is preliminary data.</text>
</comment>
<organism evidence="1">
    <name type="scientific">Sesamum latifolium</name>
    <dbReference type="NCBI Taxonomy" id="2727402"/>
    <lineage>
        <taxon>Eukaryota</taxon>
        <taxon>Viridiplantae</taxon>
        <taxon>Streptophyta</taxon>
        <taxon>Embryophyta</taxon>
        <taxon>Tracheophyta</taxon>
        <taxon>Spermatophyta</taxon>
        <taxon>Magnoliopsida</taxon>
        <taxon>eudicotyledons</taxon>
        <taxon>Gunneridae</taxon>
        <taxon>Pentapetalae</taxon>
        <taxon>asterids</taxon>
        <taxon>lamiids</taxon>
        <taxon>Lamiales</taxon>
        <taxon>Pedaliaceae</taxon>
        <taxon>Sesamum</taxon>
    </lineage>
</organism>
<dbReference type="AlphaFoldDB" id="A0AAW2YD00"/>